<organism evidence="1 2">
    <name type="scientific">Desulfosporosinus hippei DSM 8344</name>
    <dbReference type="NCBI Taxonomy" id="1121419"/>
    <lineage>
        <taxon>Bacteria</taxon>
        <taxon>Bacillati</taxon>
        <taxon>Bacillota</taxon>
        <taxon>Clostridia</taxon>
        <taxon>Eubacteriales</taxon>
        <taxon>Desulfitobacteriaceae</taxon>
        <taxon>Desulfosporosinus</taxon>
    </lineage>
</organism>
<name>A0A1G8CG92_9FIRM</name>
<dbReference type="Proteomes" id="UP000198656">
    <property type="component" value="Unassembled WGS sequence"/>
</dbReference>
<dbReference type="EMBL" id="FNCP01000013">
    <property type="protein sequence ID" value="SDH44486.1"/>
    <property type="molecule type" value="Genomic_DNA"/>
</dbReference>
<keyword evidence="2" id="KW-1185">Reference proteome</keyword>
<gene>
    <name evidence="1" type="ORF">SAMN05443529_11393</name>
</gene>
<proteinExistence type="predicted"/>
<evidence type="ECO:0000313" key="2">
    <source>
        <dbReference type="Proteomes" id="UP000198656"/>
    </source>
</evidence>
<reference evidence="2" key="1">
    <citation type="submission" date="2016-10" db="EMBL/GenBank/DDBJ databases">
        <authorList>
            <person name="Varghese N."/>
            <person name="Submissions S."/>
        </authorList>
    </citation>
    <scope>NUCLEOTIDE SEQUENCE [LARGE SCALE GENOMIC DNA]</scope>
    <source>
        <strain evidence="2">DSM 8344</strain>
    </source>
</reference>
<sequence>MLNQREVNNWSIKLLNKVFSGELKEYSILKDGETYLFCEEPDEKHQIVYRSYLPLHVSDVLNLILTPGNPRKSLDNGAFILYKSQRTFAIKEFRQYLINEVSKSDFMNPELVEALETGLEEIQWIFKGKTLIENSPPINYAMRLTPLVWAKDLLNNIDGNAFYIFWDGRGFSFCREFQPQYPPSTKSNS</sequence>
<dbReference type="RefSeq" id="WP_092333739.1">
    <property type="nucleotide sequence ID" value="NZ_FNCP01000013.1"/>
</dbReference>
<protein>
    <submittedName>
        <fullName evidence="1">Uncharacterized protein</fullName>
    </submittedName>
</protein>
<accession>A0A1G8CG92</accession>
<dbReference type="AlphaFoldDB" id="A0A1G8CG92"/>
<evidence type="ECO:0000313" key="1">
    <source>
        <dbReference type="EMBL" id="SDH44486.1"/>
    </source>
</evidence>